<dbReference type="GO" id="GO:0016020">
    <property type="term" value="C:membrane"/>
    <property type="evidence" value="ECO:0007669"/>
    <property type="project" value="UniProtKB-SubCell"/>
</dbReference>
<feature type="region of interest" description="Disordered" evidence="7">
    <location>
        <begin position="47"/>
        <end position="82"/>
    </location>
</feature>
<dbReference type="CDD" id="cd17315">
    <property type="entry name" value="MFS_GLUT_like"/>
    <property type="match status" value="1"/>
</dbReference>
<evidence type="ECO:0000256" key="5">
    <source>
        <dbReference type="ARBA" id="ARBA00023136"/>
    </source>
</evidence>
<feature type="domain" description="Major facilitator superfamily (MFS) profile" evidence="9">
    <location>
        <begin position="96"/>
        <end position="518"/>
    </location>
</feature>
<evidence type="ECO:0000256" key="7">
    <source>
        <dbReference type="SAM" id="MobiDB-lite"/>
    </source>
</evidence>
<evidence type="ECO:0000259" key="9">
    <source>
        <dbReference type="PROSITE" id="PS50850"/>
    </source>
</evidence>
<dbReference type="PANTHER" id="PTHR48022">
    <property type="entry name" value="PLASTIDIC GLUCOSE TRANSPORTER 4"/>
    <property type="match status" value="1"/>
</dbReference>
<evidence type="ECO:0000313" key="11">
    <source>
        <dbReference type="Proteomes" id="UP001497457"/>
    </source>
</evidence>
<comment type="similarity">
    <text evidence="2 6">Belongs to the major facilitator superfamily. Sugar transporter (TC 2.A.1.1) family.</text>
</comment>
<feature type="transmembrane region" description="Helical" evidence="8">
    <location>
        <begin position="397"/>
        <end position="416"/>
    </location>
</feature>
<feature type="compositionally biased region" description="Gly residues" evidence="7">
    <location>
        <begin position="72"/>
        <end position="82"/>
    </location>
</feature>
<feature type="transmembrane region" description="Helical" evidence="8">
    <location>
        <begin position="428"/>
        <end position="452"/>
    </location>
</feature>
<gene>
    <name evidence="10" type="ORF">URODEC1_LOCUS105217</name>
</gene>
<keyword evidence="11" id="KW-1185">Reference proteome</keyword>
<dbReference type="Gene3D" id="1.20.1250.20">
    <property type="entry name" value="MFS general substrate transporter like domains"/>
    <property type="match status" value="1"/>
</dbReference>
<dbReference type="InterPro" id="IPR005829">
    <property type="entry name" value="Sugar_transporter_CS"/>
</dbReference>
<dbReference type="PROSITE" id="PS50850">
    <property type="entry name" value="MFS"/>
    <property type="match status" value="1"/>
</dbReference>
<dbReference type="AlphaFoldDB" id="A0ABC9FHP9"/>
<dbReference type="FunFam" id="1.20.1250.20:FF:000338">
    <property type="entry name" value="Putative plastidic glucose transporter 1"/>
    <property type="match status" value="1"/>
</dbReference>
<evidence type="ECO:0000256" key="4">
    <source>
        <dbReference type="ARBA" id="ARBA00022989"/>
    </source>
</evidence>
<feature type="transmembrane region" description="Helical" evidence="8">
    <location>
        <begin position="132"/>
        <end position="156"/>
    </location>
</feature>
<dbReference type="PRINTS" id="PR00171">
    <property type="entry name" value="SUGRTRNSPORT"/>
</dbReference>
<evidence type="ECO:0000256" key="8">
    <source>
        <dbReference type="SAM" id="Phobius"/>
    </source>
</evidence>
<feature type="compositionally biased region" description="Pro residues" evidence="7">
    <location>
        <begin position="53"/>
        <end position="63"/>
    </location>
</feature>
<dbReference type="InterPro" id="IPR020846">
    <property type="entry name" value="MFS_dom"/>
</dbReference>
<feature type="transmembrane region" description="Helical" evidence="8">
    <location>
        <begin position="188"/>
        <end position="210"/>
    </location>
</feature>
<accession>A0ABC9FHP9</accession>
<reference evidence="11" key="1">
    <citation type="submission" date="2024-06" db="EMBL/GenBank/DDBJ databases">
        <authorList>
            <person name="Ryan C."/>
        </authorList>
    </citation>
    <scope>NUCLEOTIDE SEQUENCE [LARGE SCALE GENOMIC DNA]</scope>
</reference>
<evidence type="ECO:0000256" key="3">
    <source>
        <dbReference type="ARBA" id="ARBA00022692"/>
    </source>
</evidence>
<dbReference type="SUPFAM" id="SSF103473">
    <property type="entry name" value="MFS general substrate transporter"/>
    <property type="match status" value="1"/>
</dbReference>
<proteinExistence type="inferred from homology"/>
<feature type="compositionally biased region" description="Low complexity" evidence="7">
    <location>
        <begin position="1"/>
        <end position="10"/>
    </location>
</feature>
<feature type="compositionally biased region" description="Basic residues" evidence="7">
    <location>
        <begin position="11"/>
        <end position="23"/>
    </location>
</feature>
<dbReference type="Pfam" id="PF00083">
    <property type="entry name" value="Sugar_tr"/>
    <property type="match status" value="1"/>
</dbReference>
<feature type="transmembrane region" description="Helical" evidence="8">
    <location>
        <begin position="254"/>
        <end position="273"/>
    </location>
</feature>
<feature type="region of interest" description="Disordered" evidence="7">
    <location>
        <begin position="1"/>
        <end position="27"/>
    </location>
</feature>
<dbReference type="InterPro" id="IPR003663">
    <property type="entry name" value="Sugar/inositol_transpt"/>
</dbReference>
<comment type="subcellular location">
    <subcellularLocation>
        <location evidence="1">Membrane</location>
        <topology evidence="1">Multi-pass membrane protein</topology>
    </subcellularLocation>
</comment>
<feature type="transmembrane region" description="Helical" evidence="8">
    <location>
        <begin position="464"/>
        <end position="484"/>
    </location>
</feature>
<evidence type="ECO:0000256" key="2">
    <source>
        <dbReference type="ARBA" id="ARBA00010992"/>
    </source>
</evidence>
<keyword evidence="3 8" id="KW-0812">Transmembrane</keyword>
<name>A0ABC9FHP9_9POAL</name>
<dbReference type="InterPro" id="IPR005828">
    <property type="entry name" value="MFS_sugar_transport-like"/>
</dbReference>
<protein>
    <recommendedName>
        <fullName evidence="9">Major facilitator superfamily (MFS) profile domain-containing protein</fullName>
    </recommendedName>
</protein>
<feature type="transmembrane region" description="Helical" evidence="8">
    <location>
        <begin position="222"/>
        <end position="242"/>
    </location>
</feature>
<sequence>MPPLVAAAAARRPRLWPSRSRRARPAEARAAALRALPRRLELWPQRLASVESTPPPSPAPPEPESISSLDAGSGGGDSGGDGGGGADLGWLRVFPHVLTASMANFLFGYHIGVMNGPIEDIARELGFQGNPFLQGLVVSIFIVGAFFGSLSSSALVDKFGCKKTLQIDSIPLIIGAFLSAQADSLDEMLLGRFLVGIGIGVNTVLVPLYISEVAPTKYRGFLGTLCQIGTCLGIIGALSLGIPSESNPHWWRTMLYAACVPGFLIVVGMQFAVESPRWLAKVGRFDDARKVVESLWEPSEVDKSMEEIKAVVANDDSQSSWSDLLVEPHNRVALIGGSLFFLQQFAGINGVLYFSSLTFRDVGITSGALASLYVGITNFGGALVASNLMDKQGRKNLLIGSYLGMAFAMFLIVYGISFPLDEGVAHSLSITGTLLYIFTFALGAGPVTGIIIPELSSARTRSKVMGFSFTVHWICNFLVGLYFLELVNKFGVGAVYAGFGGVSLLTALFAYNFIVETKGRSLEEIEMSMSPATPGKRE</sequence>
<dbReference type="InterPro" id="IPR050360">
    <property type="entry name" value="MFS_Sugar_Transporters"/>
</dbReference>
<evidence type="ECO:0000313" key="10">
    <source>
        <dbReference type="EMBL" id="CAL5074450.1"/>
    </source>
</evidence>
<keyword evidence="4 8" id="KW-1133">Transmembrane helix</keyword>
<feature type="transmembrane region" description="Helical" evidence="8">
    <location>
        <begin position="366"/>
        <end position="385"/>
    </location>
</feature>
<dbReference type="Proteomes" id="UP001497457">
    <property type="component" value="Chromosome 6rd"/>
</dbReference>
<organism evidence="10 11">
    <name type="scientific">Urochloa decumbens</name>
    <dbReference type="NCBI Taxonomy" id="240449"/>
    <lineage>
        <taxon>Eukaryota</taxon>
        <taxon>Viridiplantae</taxon>
        <taxon>Streptophyta</taxon>
        <taxon>Embryophyta</taxon>
        <taxon>Tracheophyta</taxon>
        <taxon>Spermatophyta</taxon>
        <taxon>Magnoliopsida</taxon>
        <taxon>Liliopsida</taxon>
        <taxon>Poales</taxon>
        <taxon>Poaceae</taxon>
        <taxon>PACMAD clade</taxon>
        <taxon>Panicoideae</taxon>
        <taxon>Panicodae</taxon>
        <taxon>Paniceae</taxon>
        <taxon>Melinidinae</taxon>
        <taxon>Urochloa</taxon>
    </lineage>
</organism>
<keyword evidence="6" id="KW-0813">Transport</keyword>
<dbReference type="InterPro" id="IPR036259">
    <property type="entry name" value="MFS_trans_sf"/>
</dbReference>
<keyword evidence="5 8" id="KW-0472">Membrane</keyword>
<reference evidence="10 11" key="2">
    <citation type="submission" date="2024-10" db="EMBL/GenBank/DDBJ databases">
        <authorList>
            <person name="Ryan C."/>
        </authorList>
    </citation>
    <scope>NUCLEOTIDE SEQUENCE [LARGE SCALE GENOMIC DNA]</scope>
</reference>
<dbReference type="EMBL" id="OZ075116">
    <property type="protein sequence ID" value="CAL5074450.1"/>
    <property type="molecule type" value="Genomic_DNA"/>
</dbReference>
<dbReference type="PANTHER" id="PTHR48022:SF85">
    <property type="entry name" value="OS09G0452300 PROTEIN"/>
    <property type="match status" value="1"/>
</dbReference>
<dbReference type="PROSITE" id="PS00217">
    <property type="entry name" value="SUGAR_TRANSPORT_2"/>
    <property type="match status" value="1"/>
</dbReference>
<evidence type="ECO:0000256" key="1">
    <source>
        <dbReference type="ARBA" id="ARBA00004141"/>
    </source>
</evidence>
<feature type="transmembrane region" description="Helical" evidence="8">
    <location>
        <begin position="490"/>
        <end position="514"/>
    </location>
</feature>
<evidence type="ECO:0000256" key="6">
    <source>
        <dbReference type="RuleBase" id="RU003346"/>
    </source>
</evidence>
<dbReference type="NCBIfam" id="TIGR00879">
    <property type="entry name" value="SP"/>
    <property type="match status" value="1"/>
</dbReference>